<keyword evidence="3" id="KW-1185">Reference proteome</keyword>
<evidence type="ECO:0000313" key="3">
    <source>
        <dbReference type="Proteomes" id="UP001212997"/>
    </source>
</evidence>
<feature type="region of interest" description="Disordered" evidence="1">
    <location>
        <begin position="668"/>
        <end position="691"/>
    </location>
</feature>
<gene>
    <name evidence="2" type="ORF">NLI96_g1276</name>
</gene>
<dbReference type="PANTHER" id="PTHR39214">
    <property type="entry name" value="MICROBODY (PEROXISOME) BIOGENESIS PROTEIN PEROXIN 8 (EUROFUNG)"/>
    <property type="match status" value="1"/>
</dbReference>
<comment type="caution">
    <text evidence="2">The sequence shown here is derived from an EMBL/GenBank/DDBJ whole genome shotgun (WGS) entry which is preliminary data.</text>
</comment>
<sequence length="801" mass="86546">MSDRGYINLLSHLNRTSTNLPLSTIQASIAHYLSTVQPSPTPLAATVISSPLFRRASGYGSGSGYGNGSVSGIGIGIGIGPGTGTGTTAGAHAKLESLSTAFRHALHLKVKALKTEAEQSGFIFGRGWKGRLAEWVQGVMKGLQGGEEMLRLSCYTGLLLGLGDWEVDLDAKESRMRRKVEEELVISLAEVMELYPHKTSLGWEHEFKVGSGPQDAANALSSAFLLASRSLPLVATPRLKALPLRGLISGLLSTIDTAFHSGTFLSTLGSSPSSSPNGKFSIDPKSAFAQELHQINASPIILSMAPLARMCGRSLAALADSRPIQGWLAMSETMQRLSALTRTIETDWLNGPLVGIYDEDDIEPETRKLLVEMWNVLKTALFTIIMIVQSVLTNLVYVAQPEGISSSRESQSSPFAFTLTALHIFSNLAFVLPQFGGVISTAEGSLPELKKVFYTALDVLAADEAESRRFVRELSEENLEGRNLPLPFFHAKKSYALACVEQLIPVLDDDSLRNNIYPMCAPHLSDSSHRETYESSHSVMLAIFASHSQKMGERGAVGDGGDGEGTKRQQPFAEQIVPFYAQCLIDNSSDAKLNLVQLSLAYAALVRSAGSFGHGHGRTIEQSPSLSLSSSLSSSSSETTTTITGDAFAWFCIEALLRAIQSPQQPQLLAPVSSQPSTSSSSSSSVPSSTPSLSQAHLHRLHLTLIATVPSISLTLLPKLLAEILGIILHAEGSRRDELVKALFKEISENVGDLEKEFAMGWWYEHRDQMGGVRVSESRWEENQEIVGKGKGKEREVVSRL</sequence>
<name>A0AAD5VCW9_9APHY</name>
<evidence type="ECO:0000256" key="1">
    <source>
        <dbReference type="SAM" id="MobiDB-lite"/>
    </source>
</evidence>
<dbReference type="PANTHER" id="PTHR39214:SF1">
    <property type="entry name" value="MICROBODY (PEROXISOME) BIOGENESIS PROTEIN PEROXIN 8 (EUROFUNG)"/>
    <property type="match status" value="1"/>
</dbReference>
<evidence type="ECO:0000313" key="2">
    <source>
        <dbReference type="EMBL" id="KAJ3490680.1"/>
    </source>
</evidence>
<feature type="compositionally biased region" description="Low complexity" evidence="1">
    <location>
        <begin position="669"/>
        <end position="691"/>
    </location>
</feature>
<protein>
    <submittedName>
        <fullName evidence="2">Uncharacterized protein</fullName>
    </submittedName>
</protein>
<dbReference type="AlphaFoldDB" id="A0AAD5VCW9"/>
<reference evidence="2" key="1">
    <citation type="submission" date="2022-07" db="EMBL/GenBank/DDBJ databases">
        <title>Genome Sequence of Physisporinus lineatus.</title>
        <authorList>
            <person name="Buettner E."/>
        </authorList>
    </citation>
    <scope>NUCLEOTIDE SEQUENCE</scope>
    <source>
        <strain evidence="2">VT162</strain>
    </source>
</reference>
<organism evidence="2 3">
    <name type="scientific">Meripilus lineatus</name>
    <dbReference type="NCBI Taxonomy" id="2056292"/>
    <lineage>
        <taxon>Eukaryota</taxon>
        <taxon>Fungi</taxon>
        <taxon>Dikarya</taxon>
        <taxon>Basidiomycota</taxon>
        <taxon>Agaricomycotina</taxon>
        <taxon>Agaricomycetes</taxon>
        <taxon>Polyporales</taxon>
        <taxon>Meripilaceae</taxon>
        <taxon>Meripilus</taxon>
    </lineage>
</organism>
<accession>A0AAD5VCW9</accession>
<dbReference type="EMBL" id="JANAWD010000024">
    <property type="protein sequence ID" value="KAJ3490680.1"/>
    <property type="molecule type" value="Genomic_DNA"/>
</dbReference>
<dbReference type="InterPro" id="IPR055334">
    <property type="entry name" value="PEX8-like"/>
</dbReference>
<dbReference type="Proteomes" id="UP001212997">
    <property type="component" value="Unassembled WGS sequence"/>
</dbReference>
<proteinExistence type="predicted"/>